<dbReference type="GO" id="GO:0005886">
    <property type="term" value="C:plasma membrane"/>
    <property type="evidence" value="ECO:0007669"/>
    <property type="project" value="UniProtKB-SubCell"/>
</dbReference>
<dbReference type="PANTHER" id="PTHR23517:SF3">
    <property type="entry name" value="INTEGRAL MEMBRANE TRANSPORT PROTEIN"/>
    <property type="match status" value="1"/>
</dbReference>
<dbReference type="AlphaFoldDB" id="A0AAE8NGX6"/>
<feature type="transmembrane region" description="Helical" evidence="7">
    <location>
        <begin position="213"/>
        <end position="230"/>
    </location>
</feature>
<dbReference type="Pfam" id="PF07690">
    <property type="entry name" value="MFS_1"/>
    <property type="match status" value="1"/>
</dbReference>
<dbReference type="PROSITE" id="PS50850">
    <property type="entry name" value="MFS"/>
    <property type="match status" value="1"/>
</dbReference>
<feature type="transmembrane region" description="Helical" evidence="7">
    <location>
        <begin position="73"/>
        <end position="91"/>
    </location>
</feature>
<dbReference type="Gene3D" id="1.20.1250.20">
    <property type="entry name" value="MFS general substrate transporter like domains"/>
    <property type="match status" value="1"/>
</dbReference>
<feature type="transmembrane region" description="Helical" evidence="7">
    <location>
        <begin position="302"/>
        <end position="326"/>
    </location>
</feature>
<evidence type="ECO:0000256" key="3">
    <source>
        <dbReference type="ARBA" id="ARBA00022475"/>
    </source>
</evidence>
<feature type="transmembrane region" description="Helical" evidence="7">
    <location>
        <begin position="38"/>
        <end position="61"/>
    </location>
</feature>
<evidence type="ECO:0000256" key="2">
    <source>
        <dbReference type="ARBA" id="ARBA00022448"/>
    </source>
</evidence>
<protein>
    <submittedName>
        <fullName evidence="9">Sugar (And other) transporter family protein</fullName>
    </submittedName>
</protein>
<dbReference type="InterPro" id="IPR050171">
    <property type="entry name" value="MFS_Transporters"/>
</dbReference>
<sequence>MTDAPVLRPLFALAFLLNFSRALTFTFFPIYLSSHLGFSALQVGYALGCTLIIATLGGIYCGILVDRFTPLRALLLAVTMSAGIYALIALTGRFSLIFAYLTVIELAFTSMHLSIKALLTGMLPEHRRSAAFSANYTIINLAFCTAPVAGVAISHWSVQAPMLVSAGLNLVALAILLAYARRYRGDAVAVARRIVNRPQIKEIMAVLARDTRLQLFTLGGLFSSLVYARFATYLSQYLGHVTSTAQAMELISMITAVNAATVILLQYLVGRRISTGNMLAAAVAGSVMLIAGLLVYDRSLLYAAWVAGTIIFTLGEILIVPAEFMFIDSIARSDIKGAYFGMQNISMLGGGLNTILCGFLLESQIGTSALFYIMAIFSATGCLFYVVGVSYRNKSPAKSS</sequence>
<feature type="transmembrane region" description="Helical" evidence="7">
    <location>
        <begin position="367"/>
        <end position="391"/>
    </location>
</feature>
<evidence type="ECO:0000256" key="6">
    <source>
        <dbReference type="ARBA" id="ARBA00023136"/>
    </source>
</evidence>
<dbReference type="EMBL" id="UARD01000021">
    <property type="protein sequence ID" value="SPV20539.1"/>
    <property type="molecule type" value="Genomic_DNA"/>
</dbReference>
<comment type="subcellular location">
    <subcellularLocation>
        <location evidence="1">Cell membrane</location>
        <topology evidence="1">Multi-pass membrane protein</topology>
    </subcellularLocation>
</comment>
<keyword evidence="4 7" id="KW-0812">Transmembrane</keyword>
<keyword evidence="6 7" id="KW-0472">Membrane</keyword>
<reference evidence="9 10" key="1">
    <citation type="submission" date="2018-06" db="EMBL/GenBank/DDBJ databases">
        <authorList>
            <consortium name="Pathogen Informatics"/>
            <person name="Doyle S."/>
        </authorList>
    </citation>
    <scope>NUCLEOTIDE SEQUENCE [LARGE SCALE GENOMIC DNA]</scope>
    <source>
        <strain evidence="9 10">NCTC10661</strain>
    </source>
</reference>
<feature type="transmembrane region" description="Helical" evidence="7">
    <location>
        <begin position="162"/>
        <end position="180"/>
    </location>
</feature>
<dbReference type="InterPro" id="IPR011701">
    <property type="entry name" value="MFS"/>
</dbReference>
<evidence type="ECO:0000256" key="5">
    <source>
        <dbReference type="ARBA" id="ARBA00022989"/>
    </source>
</evidence>
<dbReference type="RefSeq" id="WP_111998472.1">
    <property type="nucleotide sequence ID" value="NZ_CADEUP010000003.1"/>
</dbReference>
<keyword evidence="5 7" id="KW-1133">Transmembrane helix</keyword>
<comment type="caution">
    <text evidence="9">The sequence shown here is derived from an EMBL/GenBank/DDBJ whole genome shotgun (WGS) entry which is preliminary data.</text>
</comment>
<feature type="transmembrane region" description="Helical" evidence="7">
    <location>
        <begin position="250"/>
        <end position="269"/>
    </location>
</feature>
<dbReference type="InterPro" id="IPR036259">
    <property type="entry name" value="MFS_trans_sf"/>
</dbReference>
<feature type="transmembrane region" description="Helical" evidence="7">
    <location>
        <begin position="136"/>
        <end position="156"/>
    </location>
</feature>
<evidence type="ECO:0000256" key="1">
    <source>
        <dbReference type="ARBA" id="ARBA00004651"/>
    </source>
</evidence>
<evidence type="ECO:0000259" key="8">
    <source>
        <dbReference type="PROSITE" id="PS50850"/>
    </source>
</evidence>
<dbReference type="GO" id="GO:0022857">
    <property type="term" value="F:transmembrane transporter activity"/>
    <property type="evidence" value="ECO:0007669"/>
    <property type="project" value="InterPro"/>
</dbReference>
<feature type="transmembrane region" description="Helical" evidence="7">
    <location>
        <begin position="276"/>
        <end position="296"/>
    </location>
</feature>
<feature type="domain" description="Major facilitator superfamily (MFS) profile" evidence="8">
    <location>
        <begin position="6"/>
        <end position="393"/>
    </location>
</feature>
<evidence type="ECO:0000256" key="7">
    <source>
        <dbReference type="SAM" id="Phobius"/>
    </source>
</evidence>
<accession>A0AAE8NGX6</accession>
<dbReference type="Proteomes" id="UP000250416">
    <property type="component" value="Unassembled WGS sequence"/>
</dbReference>
<evidence type="ECO:0000256" key="4">
    <source>
        <dbReference type="ARBA" id="ARBA00022692"/>
    </source>
</evidence>
<gene>
    <name evidence="9" type="ORF">NCTC10661_03905</name>
</gene>
<dbReference type="SUPFAM" id="SSF103473">
    <property type="entry name" value="MFS general substrate transporter"/>
    <property type="match status" value="1"/>
</dbReference>
<evidence type="ECO:0000313" key="9">
    <source>
        <dbReference type="EMBL" id="SPV20539.1"/>
    </source>
</evidence>
<proteinExistence type="predicted"/>
<keyword evidence="2" id="KW-0813">Transport</keyword>
<feature type="transmembrane region" description="Helical" evidence="7">
    <location>
        <begin position="338"/>
        <end position="361"/>
    </location>
</feature>
<dbReference type="PANTHER" id="PTHR23517">
    <property type="entry name" value="RESISTANCE PROTEIN MDTM, PUTATIVE-RELATED-RELATED"/>
    <property type="match status" value="1"/>
</dbReference>
<keyword evidence="3" id="KW-1003">Cell membrane</keyword>
<name>A0AAE8NGX6_BURCE</name>
<evidence type="ECO:0000313" key="10">
    <source>
        <dbReference type="Proteomes" id="UP000250416"/>
    </source>
</evidence>
<organism evidence="9 10">
    <name type="scientific">Burkholderia cepacia</name>
    <name type="common">Pseudomonas cepacia</name>
    <dbReference type="NCBI Taxonomy" id="292"/>
    <lineage>
        <taxon>Bacteria</taxon>
        <taxon>Pseudomonadati</taxon>
        <taxon>Pseudomonadota</taxon>
        <taxon>Betaproteobacteria</taxon>
        <taxon>Burkholderiales</taxon>
        <taxon>Burkholderiaceae</taxon>
        <taxon>Burkholderia</taxon>
        <taxon>Burkholderia cepacia complex</taxon>
    </lineage>
</organism>
<dbReference type="InterPro" id="IPR020846">
    <property type="entry name" value="MFS_dom"/>
</dbReference>
<feature type="transmembrane region" description="Helical" evidence="7">
    <location>
        <begin position="97"/>
        <end position="115"/>
    </location>
</feature>